<dbReference type="InterPro" id="IPR050194">
    <property type="entry name" value="Glycosyltransferase_grp1"/>
</dbReference>
<dbReference type="AlphaFoldDB" id="X7F648"/>
<organism evidence="3 4">
    <name type="scientific">Roseivivax isoporae LMG 25204</name>
    <dbReference type="NCBI Taxonomy" id="1449351"/>
    <lineage>
        <taxon>Bacteria</taxon>
        <taxon>Pseudomonadati</taxon>
        <taxon>Pseudomonadota</taxon>
        <taxon>Alphaproteobacteria</taxon>
        <taxon>Rhodobacterales</taxon>
        <taxon>Roseobacteraceae</taxon>
        <taxon>Roseivivax</taxon>
    </lineage>
</organism>
<dbReference type="RefSeq" id="WP_043772073.1">
    <property type="nucleotide sequence ID" value="NZ_JAME01000020.1"/>
</dbReference>
<gene>
    <name evidence="3" type="ORF">RISW2_08335</name>
</gene>
<accession>X7F648</accession>
<keyword evidence="3" id="KW-0808">Transferase</keyword>
<dbReference type="STRING" id="1449351.RISW2_08335"/>
<dbReference type="Pfam" id="PF00534">
    <property type="entry name" value="Glycos_transf_1"/>
    <property type="match status" value="1"/>
</dbReference>
<dbReference type="PANTHER" id="PTHR45947:SF15">
    <property type="entry name" value="TEICHURONIC ACID BIOSYNTHESIS GLYCOSYLTRANSFERASE TUAC-RELATED"/>
    <property type="match status" value="1"/>
</dbReference>
<proteinExistence type="predicted"/>
<keyword evidence="4" id="KW-1185">Reference proteome</keyword>
<dbReference type="eggNOG" id="COG0438">
    <property type="taxonomic scope" value="Bacteria"/>
</dbReference>
<name>X7F648_9RHOB</name>
<dbReference type="Pfam" id="PF13439">
    <property type="entry name" value="Glyco_transf_4"/>
    <property type="match status" value="1"/>
</dbReference>
<dbReference type="Gene3D" id="3.40.50.2000">
    <property type="entry name" value="Glycogen Phosphorylase B"/>
    <property type="match status" value="2"/>
</dbReference>
<reference evidence="3 4" key="1">
    <citation type="submission" date="2014-01" db="EMBL/GenBank/DDBJ databases">
        <title>Roseivivax isoporae LMG 25204 Genome Sequencing.</title>
        <authorList>
            <person name="Lai Q."/>
            <person name="Li G."/>
            <person name="Shao Z."/>
        </authorList>
    </citation>
    <scope>NUCLEOTIDE SEQUENCE [LARGE SCALE GENOMIC DNA]</scope>
    <source>
        <strain evidence="3 4">LMG 25204</strain>
    </source>
</reference>
<dbReference type="GO" id="GO:0016757">
    <property type="term" value="F:glycosyltransferase activity"/>
    <property type="evidence" value="ECO:0007669"/>
    <property type="project" value="InterPro"/>
</dbReference>
<dbReference type="InterPro" id="IPR028098">
    <property type="entry name" value="Glyco_trans_4-like_N"/>
</dbReference>
<feature type="domain" description="Glycosyl transferase family 1" evidence="1">
    <location>
        <begin position="197"/>
        <end position="354"/>
    </location>
</feature>
<dbReference type="OrthoDB" id="9790710at2"/>
<comment type="caution">
    <text evidence="3">The sequence shown here is derived from an EMBL/GenBank/DDBJ whole genome shotgun (WGS) entry which is preliminary data.</text>
</comment>
<dbReference type="SUPFAM" id="SSF53756">
    <property type="entry name" value="UDP-Glycosyltransferase/glycogen phosphorylase"/>
    <property type="match status" value="1"/>
</dbReference>
<evidence type="ECO:0000259" key="2">
    <source>
        <dbReference type="Pfam" id="PF13439"/>
    </source>
</evidence>
<evidence type="ECO:0000259" key="1">
    <source>
        <dbReference type="Pfam" id="PF00534"/>
    </source>
</evidence>
<dbReference type="InterPro" id="IPR001296">
    <property type="entry name" value="Glyco_trans_1"/>
</dbReference>
<dbReference type="Proteomes" id="UP000023430">
    <property type="component" value="Unassembled WGS sequence"/>
</dbReference>
<evidence type="ECO:0000313" key="4">
    <source>
        <dbReference type="Proteomes" id="UP000023430"/>
    </source>
</evidence>
<feature type="domain" description="Glycosyltransferase subfamily 4-like N-terminal" evidence="2">
    <location>
        <begin position="62"/>
        <end position="186"/>
    </location>
</feature>
<evidence type="ECO:0000313" key="3">
    <source>
        <dbReference type="EMBL" id="ETX28295.1"/>
    </source>
</evidence>
<sequence length="392" mass="42783">MKACIVVGKYYSPGQTFVNRHIQHLFGGADCVVADTLTGEAPQDGRFFEMEPRDRPAVDALRRPFARAWNHARHGTSRMPWGSARSRLKHYLRSRQPDFILAEFGPQGVSIAPIANALGIPVFCYFRGSDASSRIRHSHVQRAYRAMMPRLMGVFAVSRFLLDNLASVGATHPNAHAIPSGVDVRRFQPGEKVPGSCLQVGRFVEKKSPLLTIRTFAEAAGPGAHLTMIGDGELLEPARALVAELGIGDRVSLPGALPHEEVRAHLARSEYYLQHSVTARNGNTEGLPTSIQEAMACGCVTVSTRHAGIPEAIENGANGFLVEEHDFEGYREALQRALALGSPERQALGARAREVAVERFDNDALLKTLEETIAETLQAAQLSGGMRPSPRR</sequence>
<protein>
    <submittedName>
        <fullName evidence="3">Glycosyl transferase family 1</fullName>
    </submittedName>
</protein>
<dbReference type="EMBL" id="JAME01000020">
    <property type="protein sequence ID" value="ETX28295.1"/>
    <property type="molecule type" value="Genomic_DNA"/>
</dbReference>
<dbReference type="PANTHER" id="PTHR45947">
    <property type="entry name" value="SULFOQUINOVOSYL TRANSFERASE SQD2"/>
    <property type="match status" value="1"/>
</dbReference>